<dbReference type="Gene3D" id="3.90.132.10">
    <property type="entry name" value="Leishmanolysin , domain 2"/>
    <property type="match status" value="1"/>
</dbReference>
<evidence type="ECO:0000256" key="2">
    <source>
        <dbReference type="ARBA" id="ARBA00022670"/>
    </source>
</evidence>
<keyword evidence="6 8" id="KW-0482">Metalloprotease</keyword>
<keyword evidence="10" id="KW-1133">Transmembrane helix</keyword>
<keyword evidence="12" id="KW-1185">Reference proteome</keyword>
<dbReference type="SMR" id="A2ESA4"/>
<feature type="transmembrane region" description="Helical" evidence="10">
    <location>
        <begin position="639"/>
        <end position="662"/>
    </location>
</feature>
<keyword evidence="2" id="KW-0645">Protease</keyword>
<dbReference type="FunFam" id="3.90.132.10:FF:000003">
    <property type="entry name" value="GP63-like"/>
    <property type="match status" value="1"/>
</dbReference>
<proteinExistence type="inferred from homology"/>
<dbReference type="AlphaFoldDB" id="A2ESA4"/>
<evidence type="ECO:0000256" key="3">
    <source>
        <dbReference type="ARBA" id="ARBA00022723"/>
    </source>
</evidence>
<dbReference type="eggNOG" id="KOG2556">
    <property type="taxonomic scope" value="Eukaryota"/>
</dbReference>
<keyword evidence="10" id="KW-0812">Transmembrane</keyword>
<reference evidence="11" key="1">
    <citation type="submission" date="2006-10" db="EMBL/GenBank/DDBJ databases">
        <authorList>
            <person name="Amadeo P."/>
            <person name="Zhao Q."/>
            <person name="Wortman J."/>
            <person name="Fraser-Liggett C."/>
            <person name="Carlton J."/>
        </authorList>
    </citation>
    <scope>NUCLEOTIDE SEQUENCE</scope>
    <source>
        <strain evidence="11">G3</strain>
    </source>
</reference>
<dbReference type="GO" id="GO:0006508">
    <property type="term" value="P:proteolysis"/>
    <property type="evidence" value="ECO:0007669"/>
    <property type="project" value="UniProtKB-KW"/>
</dbReference>
<evidence type="ECO:0000256" key="1">
    <source>
        <dbReference type="ARBA" id="ARBA00005860"/>
    </source>
</evidence>
<feature type="region of interest" description="Disordered" evidence="9">
    <location>
        <begin position="520"/>
        <end position="629"/>
    </location>
</feature>
<dbReference type="GO" id="GO:0005737">
    <property type="term" value="C:cytoplasm"/>
    <property type="evidence" value="ECO:0000318"/>
    <property type="project" value="GO_Central"/>
</dbReference>
<dbReference type="GO" id="GO:0004222">
    <property type="term" value="F:metalloendopeptidase activity"/>
    <property type="evidence" value="ECO:0007669"/>
    <property type="project" value="InterPro"/>
</dbReference>
<keyword evidence="3 8" id="KW-0479">Metal-binding</keyword>
<dbReference type="EMBL" id="DS113474">
    <property type="protein sequence ID" value="EAY04468.1"/>
    <property type="molecule type" value="Genomic_DNA"/>
</dbReference>
<feature type="active site" evidence="7">
    <location>
        <position position="183"/>
    </location>
</feature>
<organism evidence="11 12">
    <name type="scientific">Trichomonas vaginalis (strain ATCC PRA-98 / G3)</name>
    <dbReference type="NCBI Taxonomy" id="412133"/>
    <lineage>
        <taxon>Eukaryota</taxon>
        <taxon>Metamonada</taxon>
        <taxon>Parabasalia</taxon>
        <taxon>Trichomonadida</taxon>
        <taxon>Trichomonadidae</taxon>
        <taxon>Trichomonas</taxon>
    </lineage>
</organism>
<gene>
    <name evidence="11" type="ORF">TVAG_194330</name>
</gene>
<feature type="compositionally biased region" description="Low complexity" evidence="9">
    <location>
        <begin position="601"/>
        <end position="621"/>
    </location>
</feature>
<dbReference type="InterPro" id="IPR001577">
    <property type="entry name" value="Peptidase_M8"/>
</dbReference>
<sequence length="679" mass="75954">MASLPIYYSEVYHKRTLREESWENIRIHFDYRYMDGTINNGKTCYQNGASVTYNGVTYTCTQDDVLTTQKAQAAKQTMENVRIYLQKLLKVIPLTKSITVRDYFSYMKYNLPYSVSNADLYMGILVRPYGNKNPLATAGSNTQEPTYYRPIVGAVFLNGRSLPTAPQNENSTNCQFFYVCVHEIFHALGISYVNFNYYHPYGTNKPHEQITCSFTKSGKRFTFLVTPYAHIFAKKQFGVETFYGDDGNCPSGIEIEDGGGKGTRRSHVEGRTYMTDLMTGVTIQTKAGPFNRLTDATLAILQDTGNYKVNWRMGQPLVWGHPESINDQYIKDFATGPPQNVFPAYYNYDASNNYPIGYTGFNFKYYGPTNAYNAPSCPNSNSDLQKYCNAKSFYNPKSYSKTGQDAVYDFMPLIYPNSVCPKGQATLLTSLQGSKQCGTYKCNGYESFTIEVPTDTFGGKKTVTCTKSNVGKVTSDPLYISSEWSMPRMYWCPDPERFCRSVKLSEMYFRNDPFLNYTKQLVDVPDPNPPTPTPKTPTPTPKTPTPTPKTPTPTPKTPTPTPKTPTPELPTPDPKTPTPDPKPQNPTPESQSQTAESEKPTQIISNSESSSTSNGNNSQDDNSNDKSNKEGLLSGKMKWVIIGSIIGAVVVVAIIVVVVVVVRKHKSANEDSDDRNFLV</sequence>
<dbReference type="Proteomes" id="UP000001542">
    <property type="component" value="Unassembled WGS sequence"/>
</dbReference>
<evidence type="ECO:0000313" key="12">
    <source>
        <dbReference type="Proteomes" id="UP000001542"/>
    </source>
</evidence>
<dbReference type="RefSeq" id="XP_001316691.1">
    <property type="nucleotide sequence ID" value="XM_001316656.1"/>
</dbReference>
<dbReference type="GO" id="GO:0008233">
    <property type="term" value="F:peptidase activity"/>
    <property type="evidence" value="ECO:0000318"/>
    <property type="project" value="GO_Central"/>
</dbReference>
<comment type="cofactor">
    <cofactor evidence="8">
        <name>Zn(2+)</name>
        <dbReference type="ChEBI" id="CHEBI:29105"/>
    </cofactor>
    <text evidence="8">Binds 1 zinc ion per subunit.</text>
</comment>
<dbReference type="GO" id="GO:0016020">
    <property type="term" value="C:membrane"/>
    <property type="evidence" value="ECO:0007669"/>
    <property type="project" value="InterPro"/>
</dbReference>
<feature type="compositionally biased region" description="Pro residues" evidence="9">
    <location>
        <begin position="526"/>
        <end position="586"/>
    </location>
</feature>
<evidence type="ECO:0000313" key="11">
    <source>
        <dbReference type="EMBL" id="EAY04468.1"/>
    </source>
</evidence>
<evidence type="ECO:0000256" key="10">
    <source>
        <dbReference type="SAM" id="Phobius"/>
    </source>
</evidence>
<evidence type="ECO:0000256" key="4">
    <source>
        <dbReference type="ARBA" id="ARBA00022801"/>
    </source>
</evidence>
<dbReference type="Pfam" id="PF01457">
    <property type="entry name" value="Peptidase_M8"/>
    <property type="match status" value="1"/>
</dbReference>
<dbReference type="VEuPathDB" id="TrichDB:TVAG_194330"/>
<dbReference type="SUPFAM" id="SSF55486">
    <property type="entry name" value="Metalloproteases ('zincins'), catalytic domain"/>
    <property type="match status" value="1"/>
</dbReference>
<feature type="binding site" evidence="8">
    <location>
        <position position="186"/>
    </location>
    <ligand>
        <name>Zn(2+)</name>
        <dbReference type="ChEBI" id="CHEBI:29105"/>
        <note>catalytic</note>
    </ligand>
</feature>
<dbReference type="GO" id="GO:0046872">
    <property type="term" value="F:metal ion binding"/>
    <property type="evidence" value="ECO:0007669"/>
    <property type="project" value="UniProtKB-KW"/>
</dbReference>
<evidence type="ECO:0000256" key="8">
    <source>
        <dbReference type="PIRSR" id="PIRSR601577-2"/>
    </source>
</evidence>
<dbReference type="OMA" id="NCVEGAN"/>
<keyword evidence="10" id="KW-0472">Membrane</keyword>
<dbReference type="VEuPathDB" id="TrichDB:TVAGG3_0716090"/>
<keyword evidence="5 8" id="KW-0862">Zinc</keyword>
<dbReference type="KEGG" id="tva:4762330"/>
<comment type="similarity">
    <text evidence="1">Belongs to the peptidase M8 family.</text>
</comment>
<dbReference type="GO" id="GO:0007155">
    <property type="term" value="P:cell adhesion"/>
    <property type="evidence" value="ECO:0007669"/>
    <property type="project" value="InterPro"/>
</dbReference>
<evidence type="ECO:0000256" key="7">
    <source>
        <dbReference type="PIRSR" id="PIRSR601577-1"/>
    </source>
</evidence>
<evidence type="ECO:0000256" key="9">
    <source>
        <dbReference type="SAM" id="MobiDB-lite"/>
    </source>
</evidence>
<evidence type="ECO:0000256" key="5">
    <source>
        <dbReference type="ARBA" id="ARBA00022833"/>
    </source>
</evidence>
<feature type="binding site" evidence="8">
    <location>
        <position position="267"/>
    </location>
    <ligand>
        <name>Zn(2+)</name>
        <dbReference type="ChEBI" id="CHEBI:29105"/>
        <note>catalytic</note>
    </ligand>
</feature>
<reference evidence="11" key="2">
    <citation type="journal article" date="2007" name="Science">
        <title>Draft genome sequence of the sexually transmitted pathogen Trichomonas vaginalis.</title>
        <authorList>
            <person name="Carlton J.M."/>
            <person name="Hirt R.P."/>
            <person name="Silva J.C."/>
            <person name="Delcher A.L."/>
            <person name="Schatz M."/>
            <person name="Zhao Q."/>
            <person name="Wortman J.R."/>
            <person name="Bidwell S.L."/>
            <person name="Alsmark U.C.M."/>
            <person name="Besteiro S."/>
            <person name="Sicheritz-Ponten T."/>
            <person name="Noel C.J."/>
            <person name="Dacks J.B."/>
            <person name="Foster P.G."/>
            <person name="Simillion C."/>
            <person name="Van de Peer Y."/>
            <person name="Miranda-Saavedra D."/>
            <person name="Barton G.J."/>
            <person name="Westrop G.D."/>
            <person name="Mueller S."/>
            <person name="Dessi D."/>
            <person name="Fiori P.L."/>
            <person name="Ren Q."/>
            <person name="Paulsen I."/>
            <person name="Zhang H."/>
            <person name="Bastida-Corcuera F.D."/>
            <person name="Simoes-Barbosa A."/>
            <person name="Brown M.T."/>
            <person name="Hayes R.D."/>
            <person name="Mukherjee M."/>
            <person name="Okumura C.Y."/>
            <person name="Schneider R."/>
            <person name="Smith A.J."/>
            <person name="Vanacova S."/>
            <person name="Villalvazo M."/>
            <person name="Haas B.J."/>
            <person name="Pertea M."/>
            <person name="Feldblyum T.V."/>
            <person name="Utterback T.R."/>
            <person name="Shu C.L."/>
            <person name="Osoegawa K."/>
            <person name="de Jong P.J."/>
            <person name="Hrdy I."/>
            <person name="Horvathova L."/>
            <person name="Zubacova Z."/>
            <person name="Dolezal P."/>
            <person name="Malik S.B."/>
            <person name="Logsdon J.M. Jr."/>
            <person name="Henze K."/>
            <person name="Gupta A."/>
            <person name="Wang C.C."/>
            <person name="Dunne R.L."/>
            <person name="Upcroft J.A."/>
            <person name="Upcroft P."/>
            <person name="White O."/>
            <person name="Salzberg S.L."/>
            <person name="Tang P."/>
            <person name="Chiu C.-H."/>
            <person name="Lee Y.-S."/>
            <person name="Embley T.M."/>
            <person name="Coombs G.H."/>
            <person name="Mottram J.C."/>
            <person name="Tachezy J."/>
            <person name="Fraser-Liggett C.M."/>
            <person name="Johnson P.J."/>
        </authorList>
    </citation>
    <scope>NUCLEOTIDE SEQUENCE [LARGE SCALE GENOMIC DNA]</scope>
    <source>
        <strain evidence="11">G3</strain>
    </source>
</reference>
<feature type="binding site" evidence="8">
    <location>
        <position position="182"/>
    </location>
    <ligand>
        <name>Zn(2+)</name>
        <dbReference type="ChEBI" id="CHEBI:29105"/>
        <note>catalytic</note>
    </ligand>
</feature>
<name>A2ESA4_TRIV3</name>
<dbReference type="PANTHER" id="PTHR10942:SF0">
    <property type="entry name" value="LEISHMANOLYSIN-LIKE PEPTIDASE"/>
    <property type="match status" value="1"/>
</dbReference>
<evidence type="ECO:0000256" key="6">
    <source>
        <dbReference type="ARBA" id="ARBA00023049"/>
    </source>
</evidence>
<protein>
    <submittedName>
        <fullName evidence="11">GP63-like</fullName>
    </submittedName>
</protein>
<dbReference type="Gene3D" id="3.10.170.20">
    <property type="match status" value="1"/>
</dbReference>
<accession>A2ESA4</accession>
<keyword evidence="4" id="KW-0378">Hydrolase</keyword>
<dbReference type="InParanoid" id="A2ESA4"/>
<dbReference type="PRINTS" id="PR01217">
    <property type="entry name" value="PRICHEXTENSN"/>
</dbReference>
<dbReference type="OrthoDB" id="527990at2759"/>
<dbReference type="FunFam" id="3.10.170.20:FF:000003">
    <property type="entry name" value="GP63-like"/>
    <property type="match status" value="1"/>
</dbReference>
<dbReference type="PANTHER" id="PTHR10942">
    <property type="entry name" value="LEISHMANOLYSIN-LIKE PEPTIDASE"/>
    <property type="match status" value="1"/>
</dbReference>